<dbReference type="InterPro" id="IPR005144">
    <property type="entry name" value="ATP-cone_dom"/>
</dbReference>
<evidence type="ECO:0000313" key="6">
    <source>
        <dbReference type="Proteomes" id="UP000009227"/>
    </source>
</evidence>
<dbReference type="PROSITE" id="PS51161">
    <property type="entry name" value="ATP_CONE"/>
    <property type="match status" value="1"/>
</dbReference>
<accession>F6BC69</accession>
<evidence type="ECO:0000256" key="3">
    <source>
        <dbReference type="PROSITE-ProRule" id="PRU00492"/>
    </source>
</evidence>
<gene>
    <name evidence="5" type="ordered locus">Metig_1743</name>
</gene>
<dbReference type="GO" id="GO:0005524">
    <property type="term" value="F:ATP binding"/>
    <property type="evidence" value="ECO:0007669"/>
    <property type="project" value="UniProtKB-UniRule"/>
</dbReference>
<keyword evidence="1 3" id="KW-0547">Nucleotide-binding</keyword>
<evidence type="ECO:0000256" key="1">
    <source>
        <dbReference type="ARBA" id="ARBA00022741"/>
    </source>
</evidence>
<feature type="domain" description="ATP-cone" evidence="4">
    <location>
        <begin position="16"/>
        <end position="91"/>
    </location>
</feature>
<sequence>MQFILVNKMDEVLAKVYITKSDGSKEKFDFEIVKESLRNAGANEELVEEVINRIENRIHDEITTRELKMMITTVLRRLNREVAQKYIQNHS</sequence>
<proteinExistence type="predicted"/>
<dbReference type="STRING" id="880724.Metig_1743"/>
<dbReference type="Proteomes" id="UP000009227">
    <property type="component" value="Chromosome"/>
</dbReference>
<evidence type="ECO:0000313" key="5">
    <source>
        <dbReference type="EMBL" id="AEF97275.1"/>
    </source>
</evidence>
<dbReference type="HOGENOM" id="CLU_2534730_0_0_2"/>
<protein>
    <submittedName>
        <fullName evidence="5">ATP-cone domain protein</fullName>
    </submittedName>
</protein>
<keyword evidence="2 3" id="KW-0067">ATP-binding</keyword>
<evidence type="ECO:0000256" key="2">
    <source>
        <dbReference type="ARBA" id="ARBA00022840"/>
    </source>
</evidence>
<dbReference type="AlphaFoldDB" id="F6BC69"/>
<organism evidence="6">
    <name type="scientific">Methanotorris igneus (strain DSM 5666 / JCM 11834 / Kol 5)</name>
    <dbReference type="NCBI Taxonomy" id="880724"/>
    <lineage>
        <taxon>Archaea</taxon>
        <taxon>Methanobacteriati</taxon>
        <taxon>Methanobacteriota</taxon>
        <taxon>Methanomada group</taxon>
        <taxon>Methanococci</taxon>
        <taxon>Methanococcales</taxon>
        <taxon>Methanocaldococcaceae</taxon>
        <taxon>Methanotorris</taxon>
    </lineage>
</organism>
<evidence type="ECO:0000259" key="4">
    <source>
        <dbReference type="PROSITE" id="PS51161"/>
    </source>
</evidence>
<keyword evidence="6" id="KW-1185">Reference proteome</keyword>
<dbReference type="EMBL" id="CP002737">
    <property type="protein sequence ID" value="AEF97275.1"/>
    <property type="molecule type" value="Genomic_DNA"/>
</dbReference>
<dbReference type="KEGG" id="mig:Metig_1743"/>
<name>F6BC69_METIK</name>
<reference evidence="5 6" key="1">
    <citation type="submission" date="2011-05" db="EMBL/GenBank/DDBJ databases">
        <title>Complete sequence of Methanotorris igneus Kol 5.</title>
        <authorList>
            <consortium name="US DOE Joint Genome Institute"/>
            <person name="Lucas S."/>
            <person name="Han J."/>
            <person name="Lapidus A."/>
            <person name="Cheng J.-F."/>
            <person name="Goodwin L."/>
            <person name="Pitluck S."/>
            <person name="Peters L."/>
            <person name="Mikhailova N."/>
            <person name="Chertkov O."/>
            <person name="Han C."/>
            <person name="Tapia R."/>
            <person name="Land M."/>
            <person name="Hauser L."/>
            <person name="Kyrpides N."/>
            <person name="Ivanova N."/>
            <person name="Pagani I."/>
            <person name="Sieprawska-Lupa M."/>
            <person name="Whitman W."/>
            <person name="Woyke T."/>
        </authorList>
    </citation>
    <scope>NUCLEOTIDE SEQUENCE [LARGE SCALE GENOMIC DNA]</scope>
    <source>
        <strain evidence="6">DSM 5666 / JCM 11834 / Kol 5</strain>
    </source>
</reference>
<dbReference type="Pfam" id="PF03477">
    <property type="entry name" value="ATP-cone"/>
    <property type="match status" value="1"/>
</dbReference>